<organism evidence="2 3">
    <name type="scientific">Desulfococcus multivorans DSM 2059</name>
    <dbReference type="NCBI Taxonomy" id="1121405"/>
    <lineage>
        <taxon>Bacteria</taxon>
        <taxon>Pseudomonadati</taxon>
        <taxon>Thermodesulfobacteriota</taxon>
        <taxon>Desulfobacteria</taxon>
        <taxon>Desulfobacterales</taxon>
        <taxon>Desulfococcaceae</taxon>
        <taxon>Desulfococcus</taxon>
    </lineage>
</organism>
<evidence type="ECO:0000313" key="2">
    <source>
        <dbReference type="EMBL" id="EPR43045.1"/>
    </source>
</evidence>
<evidence type="ECO:0000313" key="3">
    <source>
        <dbReference type="Proteomes" id="UP000014977"/>
    </source>
</evidence>
<feature type="region of interest" description="Disordered" evidence="1">
    <location>
        <begin position="46"/>
        <end position="67"/>
    </location>
</feature>
<sequence length="231" mass="25750">MTSTFSPRSPQVLKGAFAIYAPDEEDSDPTVLPFQYNPNQVRRQLKHRAPSNEGEQRGNNTPQDMRRVVGPPIETITMSIELSAADALEAPEDNELVSENGLIPALSALELLMYAPSFQFEQNEQLAADGVVNLEPALLPMVVLVLGASRVVPVHLTSFSVSEETFDRNFNPIRAKVDVSMQVLTYLDVIEGNTRKAIDIFVAYQKRKEKLADDHHGQVRVGRRTRNLLPE</sequence>
<dbReference type="STRING" id="897.B2D07_13160"/>
<dbReference type="EMBL" id="ATHJ01000059">
    <property type="protein sequence ID" value="EPR43045.1"/>
    <property type="molecule type" value="Genomic_DNA"/>
</dbReference>
<dbReference type="eggNOG" id="ENOG502ZC5H">
    <property type="taxonomic scope" value="Bacteria"/>
</dbReference>
<comment type="caution">
    <text evidence="2">The sequence shown here is derived from an EMBL/GenBank/DDBJ whole genome shotgun (WGS) entry which is preliminary data.</text>
</comment>
<dbReference type="Proteomes" id="UP000014977">
    <property type="component" value="Unassembled WGS sequence"/>
</dbReference>
<dbReference type="AlphaFoldDB" id="S7U213"/>
<gene>
    <name evidence="2" type="ORF">dsmv_1411</name>
</gene>
<name>S7U213_DESML</name>
<keyword evidence="3" id="KW-1185">Reference proteome</keyword>
<evidence type="ECO:0000256" key="1">
    <source>
        <dbReference type="SAM" id="MobiDB-lite"/>
    </source>
</evidence>
<accession>S7U213</accession>
<proteinExistence type="predicted"/>
<dbReference type="RefSeq" id="WP_020875758.1">
    <property type="nucleotide sequence ID" value="NZ_ATHJ01000059.1"/>
</dbReference>
<dbReference type="OrthoDB" id="661223at2"/>
<reference evidence="2 3" key="1">
    <citation type="journal article" date="2013" name="Genome Announc.">
        <title>Draft genome sequences for three mercury-methylating, sulfate-reducing bacteria.</title>
        <authorList>
            <person name="Brown S.D."/>
            <person name="Hurt R.A.Jr."/>
            <person name="Gilmour C.C."/>
            <person name="Elias D.A."/>
        </authorList>
    </citation>
    <scope>NUCLEOTIDE SEQUENCE [LARGE SCALE GENOMIC DNA]</scope>
    <source>
        <strain evidence="2 3">DSM 2059</strain>
    </source>
</reference>
<protein>
    <submittedName>
        <fullName evidence="2">Uncharacterized protein</fullName>
    </submittedName>
</protein>